<feature type="signal peptide" evidence="1">
    <location>
        <begin position="1"/>
        <end position="18"/>
    </location>
</feature>
<proteinExistence type="predicted"/>
<dbReference type="OrthoDB" id="1247465at2"/>
<sequence length="186" mass="20177">MRALIFALALCMSFPTFAAERTLQTAGSRIAFAFKQMNVSMDGSFKKFSGKINFDAAKPETSSIEMLVDIASISIYEEADPEVIKPIWLNAAAFPQARFVSKNVKALGGGRYQATGTLSIKGASREVTVPFEYKEQGANAIVDGQFTLKRGDYKIGEGEWSAVDIVANDVLVKFHLVVAPAAATKR</sequence>
<dbReference type="SMART" id="SM00867">
    <property type="entry name" value="YceI"/>
    <property type="match status" value="1"/>
</dbReference>
<evidence type="ECO:0000313" key="3">
    <source>
        <dbReference type="EMBL" id="PTU30735.1"/>
    </source>
</evidence>
<dbReference type="EMBL" id="QANS01000005">
    <property type="protein sequence ID" value="PTU30735.1"/>
    <property type="molecule type" value="Genomic_DNA"/>
</dbReference>
<comment type="caution">
    <text evidence="3">The sequence shown here is derived from an EMBL/GenBank/DDBJ whole genome shotgun (WGS) entry which is preliminary data.</text>
</comment>
<protein>
    <submittedName>
        <fullName evidence="3">Polyisoprenoid-binding protein</fullName>
    </submittedName>
</protein>
<evidence type="ECO:0000256" key="1">
    <source>
        <dbReference type="SAM" id="SignalP"/>
    </source>
</evidence>
<feature type="domain" description="Lipid/polyisoprenoid-binding YceI-like" evidence="2">
    <location>
        <begin position="20"/>
        <end position="179"/>
    </location>
</feature>
<dbReference type="AlphaFoldDB" id="A0A2T5MDS7"/>
<dbReference type="Gene3D" id="2.40.128.110">
    <property type="entry name" value="Lipid/polyisoprenoid-binding, YceI-like"/>
    <property type="match status" value="1"/>
</dbReference>
<name>A0A2T5MDS7_9GAMM</name>
<dbReference type="SUPFAM" id="SSF101874">
    <property type="entry name" value="YceI-like"/>
    <property type="match status" value="1"/>
</dbReference>
<feature type="chain" id="PRO_5015706013" evidence="1">
    <location>
        <begin position="19"/>
        <end position="186"/>
    </location>
</feature>
<dbReference type="Proteomes" id="UP000244248">
    <property type="component" value="Unassembled WGS sequence"/>
</dbReference>
<keyword evidence="4" id="KW-1185">Reference proteome</keyword>
<dbReference type="InterPro" id="IPR036761">
    <property type="entry name" value="TTHA0802/YceI-like_sf"/>
</dbReference>
<gene>
    <name evidence="3" type="ORF">CJD38_14700</name>
</gene>
<accession>A0A2T5MDS7</accession>
<evidence type="ECO:0000259" key="2">
    <source>
        <dbReference type="SMART" id="SM00867"/>
    </source>
</evidence>
<dbReference type="PANTHER" id="PTHR34406">
    <property type="entry name" value="PROTEIN YCEI"/>
    <property type="match status" value="1"/>
</dbReference>
<organism evidence="3 4">
    <name type="scientific">Stenotrophobium rhamnosiphilum</name>
    <dbReference type="NCBI Taxonomy" id="2029166"/>
    <lineage>
        <taxon>Bacteria</taxon>
        <taxon>Pseudomonadati</taxon>
        <taxon>Pseudomonadota</taxon>
        <taxon>Gammaproteobacteria</taxon>
        <taxon>Nevskiales</taxon>
        <taxon>Nevskiaceae</taxon>
        <taxon>Stenotrophobium</taxon>
    </lineage>
</organism>
<keyword evidence="1" id="KW-0732">Signal</keyword>
<reference evidence="3 4" key="1">
    <citation type="submission" date="2018-04" db="EMBL/GenBank/DDBJ databases">
        <title>Novel species isolated from glacier.</title>
        <authorList>
            <person name="Liu Q."/>
            <person name="Xin Y.-H."/>
        </authorList>
    </citation>
    <scope>NUCLEOTIDE SEQUENCE [LARGE SCALE GENOMIC DNA]</scope>
    <source>
        <strain evidence="3 4">GT1R17</strain>
    </source>
</reference>
<dbReference type="RefSeq" id="WP_107941108.1">
    <property type="nucleotide sequence ID" value="NZ_QANS01000005.1"/>
</dbReference>
<dbReference type="Pfam" id="PF04264">
    <property type="entry name" value="YceI"/>
    <property type="match status" value="1"/>
</dbReference>
<evidence type="ECO:0000313" key="4">
    <source>
        <dbReference type="Proteomes" id="UP000244248"/>
    </source>
</evidence>
<dbReference type="InterPro" id="IPR007372">
    <property type="entry name" value="Lipid/polyisoprenoid-bd_YceI"/>
</dbReference>
<dbReference type="PANTHER" id="PTHR34406:SF1">
    <property type="entry name" value="PROTEIN YCEI"/>
    <property type="match status" value="1"/>
</dbReference>